<dbReference type="OMA" id="IPKSECV"/>
<dbReference type="PANTHER" id="PTHR13348">
    <property type="entry name" value="RIBONUCLEASE P SUBUNIT P29"/>
    <property type="match status" value="1"/>
</dbReference>
<evidence type="ECO:0000256" key="4">
    <source>
        <dbReference type="ARBA" id="ARBA00016225"/>
    </source>
</evidence>
<dbReference type="GO" id="GO:0001682">
    <property type="term" value="P:tRNA 5'-leader removal"/>
    <property type="evidence" value="ECO:0007669"/>
    <property type="project" value="InterPro"/>
</dbReference>
<dbReference type="Proteomes" id="UP000053201">
    <property type="component" value="Unassembled WGS sequence"/>
</dbReference>
<proteinExistence type="inferred from homology"/>
<dbReference type="GO" id="GO:0033204">
    <property type="term" value="F:ribonuclease P RNA binding"/>
    <property type="evidence" value="ECO:0007669"/>
    <property type="project" value="InterPro"/>
</dbReference>
<dbReference type="InterPro" id="IPR002730">
    <property type="entry name" value="Rpp29/RNP1"/>
</dbReference>
<dbReference type="RefSeq" id="XP_016613164.1">
    <property type="nucleotide sequence ID" value="XM_016749126.1"/>
</dbReference>
<dbReference type="InterPro" id="IPR023534">
    <property type="entry name" value="Rof/RNase_P-like"/>
</dbReference>
<dbReference type="InParanoid" id="A0A0L0HW53"/>
<evidence type="ECO:0000256" key="7">
    <source>
        <dbReference type="ARBA" id="ARBA00023242"/>
    </source>
</evidence>
<dbReference type="OrthoDB" id="124041at2759"/>
<feature type="compositionally biased region" description="Basic and acidic residues" evidence="9">
    <location>
        <begin position="20"/>
        <end position="29"/>
    </location>
</feature>
<feature type="region of interest" description="Disordered" evidence="9">
    <location>
        <begin position="105"/>
        <end position="137"/>
    </location>
</feature>
<evidence type="ECO:0000256" key="5">
    <source>
        <dbReference type="ARBA" id="ARBA00022553"/>
    </source>
</evidence>
<feature type="compositionally biased region" description="Polar residues" evidence="9">
    <location>
        <begin position="30"/>
        <end position="41"/>
    </location>
</feature>
<comment type="subcellular location">
    <subcellularLocation>
        <location evidence="2">Nucleus</location>
        <location evidence="2">Nucleolus</location>
    </subcellularLocation>
</comment>
<dbReference type="eggNOG" id="KOG4046">
    <property type="taxonomic scope" value="Eukaryota"/>
</dbReference>
<name>A0A0L0HW53_SPIPD</name>
<evidence type="ECO:0000313" key="10">
    <source>
        <dbReference type="EMBL" id="KND05125.1"/>
    </source>
</evidence>
<evidence type="ECO:0000313" key="11">
    <source>
        <dbReference type="Proteomes" id="UP000053201"/>
    </source>
</evidence>
<dbReference type="SMART" id="SM00538">
    <property type="entry name" value="POP4"/>
    <property type="match status" value="1"/>
</dbReference>
<keyword evidence="6" id="KW-0819">tRNA processing</keyword>
<keyword evidence="5" id="KW-0597">Phosphoprotein</keyword>
<organism evidence="10 11">
    <name type="scientific">Spizellomyces punctatus (strain DAOM BR117)</name>
    <dbReference type="NCBI Taxonomy" id="645134"/>
    <lineage>
        <taxon>Eukaryota</taxon>
        <taxon>Fungi</taxon>
        <taxon>Fungi incertae sedis</taxon>
        <taxon>Chytridiomycota</taxon>
        <taxon>Chytridiomycota incertae sedis</taxon>
        <taxon>Chytridiomycetes</taxon>
        <taxon>Spizellomycetales</taxon>
        <taxon>Spizellomycetaceae</taxon>
        <taxon>Spizellomyces</taxon>
    </lineage>
</organism>
<evidence type="ECO:0000256" key="1">
    <source>
        <dbReference type="ARBA" id="ARBA00002435"/>
    </source>
</evidence>
<dbReference type="Pfam" id="PF01868">
    <property type="entry name" value="RNase_P-MRP_p29"/>
    <property type="match status" value="1"/>
</dbReference>
<dbReference type="InterPro" id="IPR036980">
    <property type="entry name" value="RNase_P/MRP_Rpp29_sf"/>
</dbReference>
<dbReference type="AlphaFoldDB" id="A0A0L0HW53"/>
<dbReference type="GO" id="GO:0005730">
    <property type="term" value="C:nucleolus"/>
    <property type="evidence" value="ECO:0007669"/>
    <property type="project" value="UniProtKB-SubCell"/>
</dbReference>
<evidence type="ECO:0000256" key="6">
    <source>
        <dbReference type="ARBA" id="ARBA00022694"/>
    </source>
</evidence>
<dbReference type="GO" id="GO:0000172">
    <property type="term" value="C:ribonuclease MRP complex"/>
    <property type="evidence" value="ECO:0007669"/>
    <property type="project" value="InterPro"/>
</dbReference>
<dbReference type="Gene3D" id="2.30.30.210">
    <property type="entry name" value="Ribonuclease P/MRP, subunit p29"/>
    <property type="match status" value="1"/>
</dbReference>
<protein>
    <recommendedName>
        <fullName evidence="4">Ribonuclease P protein subunit p29</fullName>
    </recommendedName>
</protein>
<evidence type="ECO:0000256" key="2">
    <source>
        <dbReference type="ARBA" id="ARBA00004604"/>
    </source>
</evidence>
<accession>A0A0L0HW53</accession>
<reference evidence="10 11" key="1">
    <citation type="submission" date="2009-08" db="EMBL/GenBank/DDBJ databases">
        <title>The Genome Sequence of Spizellomyces punctatus strain DAOM BR117.</title>
        <authorList>
            <consortium name="The Broad Institute Genome Sequencing Platform"/>
            <person name="Russ C."/>
            <person name="Cuomo C."/>
            <person name="Shea T."/>
            <person name="Young S.K."/>
            <person name="Zeng Q."/>
            <person name="Koehrsen M."/>
            <person name="Haas B."/>
            <person name="Borodovsky M."/>
            <person name="Guigo R."/>
            <person name="Alvarado L."/>
            <person name="Berlin A."/>
            <person name="Bochicchio J."/>
            <person name="Borenstein D."/>
            <person name="Chapman S."/>
            <person name="Chen Z."/>
            <person name="Engels R."/>
            <person name="Freedman E."/>
            <person name="Gellesch M."/>
            <person name="Goldberg J."/>
            <person name="Griggs A."/>
            <person name="Gujja S."/>
            <person name="Heiman D."/>
            <person name="Hepburn T."/>
            <person name="Howarth C."/>
            <person name="Jen D."/>
            <person name="Larson L."/>
            <person name="Lewis B."/>
            <person name="Mehta T."/>
            <person name="Park D."/>
            <person name="Pearson M."/>
            <person name="Roberts A."/>
            <person name="Saif S."/>
            <person name="Shenoy N."/>
            <person name="Sisk P."/>
            <person name="Stolte C."/>
            <person name="Sykes S."/>
            <person name="Thomson T."/>
            <person name="Walk T."/>
            <person name="White J."/>
            <person name="Yandava C."/>
            <person name="Burger G."/>
            <person name="Gray M.W."/>
            <person name="Holland P.W.H."/>
            <person name="King N."/>
            <person name="Lang F.B.F."/>
            <person name="Roger A.J."/>
            <person name="Ruiz-Trillo I."/>
            <person name="Lander E."/>
            <person name="Nusbaum C."/>
        </authorList>
    </citation>
    <scope>NUCLEOTIDE SEQUENCE [LARGE SCALE GENOMIC DNA]</scope>
    <source>
        <strain evidence="10 11">DAOM BR117</strain>
    </source>
</reference>
<keyword evidence="7" id="KW-0539">Nucleus</keyword>
<dbReference type="GeneID" id="27684503"/>
<comment type="function">
    <text evidence="1">Component of ribonuclease P, a ribonucleoprotein complex that generates mature tRNA molecules by cleaving their 5'-ends.</text>
</comment>
<dbReference type="InterPro" id="IPR016848">
    <property type="entry name" value="RNase_P/MRP_Rpp29-subunit"/>
</dbReference>
<dbReference type="PANTHER" id="PTHR13348:SF0">
    <property type="entry name" value="RIBONUCLEASE P PROTEIN SUBUNIT P29"/>
    <property type="match status" value="1"/>
</dbReference>
<evidence type="ECO:0000256" key="8">
    <source>
        <dbReference type="ARBA" id="ARBA00046486"/>
    </source>
</evidence>
<dbReference type="EMBL" id="KQ257450">
    <property type="protein sequence ID" value="KND05125.1"/>
    <property type="molecule type" value="Genomic_DNA"/>
</dbReference>
<dbReference type="SUPFAM" id="SSF101744">
    <property type="entry name" value="Rof/RNase P subunit-like"/>
    <property type="match status" value="1"/>
</dbReference>
<dbReference type="GO" id="GO:0030677">
    <property type="term" value="C:ribonuclease P complex"/>
    <property type="evidence" value="ECO:0007669"/>
    <property type="project" value="InterPro"/>
</dbReference>
<dbReference type="FunCoup" id="A0A0L0HW53">
    <property type="interactions" value="283"/>
</dbReference>
<comment type="similarity">
    <text evidence="3">Belongs to the eukaryotic/archaeal RNase P protein component 1 family.</text>
</comment>
<comment type="subunit">
    <text evidence="8">Component of nuclear RNase P and RNase MRP ribonucleoproteins. RNase P consists of a catalytic RNA moiety and 10 different protein chains; POP1, POP4, POP5, POP7, RPP14, RPP21, RPP25, RPP30, RPP38 and RPP40. Within the RNase P complex, POP1, POP7 and RPP25 form the 'finger' subcomplex, POP5, RPP14, RPP40 and homodimeric RPP30 form the 'palm' subcomplex, and RPP21, POP4 and RPP38 form the 'wrist' subcomplex. All subunits of the RNase P complex interact with the catalytic RNA. Several subunits of RNase P are also part of the RNase MRP complex. RNase MRP consists of a catalytic RNA moiety and about 8 protein subunits; POP1, POP7, RPP25, RPP30, RPP38, RPP40 and possibly also POP4 and POP5.</text>
</comment>
<evidence type="ECO:0000256" key="3">
    <source>
        <dbReference type="ARBA" id="ARBA00006181"/>
    </source>
</evidence>
<dbReference type="GO" id="GO:0006364">
    <property type="term" value="P:rRNA processing"/>
    <property type="evidence" value="ECO:0007669"/>
    <property type="project" value="TreeGrafter"/>
</dbReference>
<evidence type="ECO:0000256" key="9">
    <source>
        <dbReference type="SAM" id="MobiDB-lite"/>
    </source>
</evidence>
<dbReference type="FunFam" id="2.30.30.210:FF:000001">
    <property type="entry name" value="Ribonuclease P protein subunit p29"/>
    <property type="match status" value="1"/>
</dbReference>
<gene>
    <name evidence="10" type="ORF">SPPG_00795</name>
</gene>
<dbReference type="STRING" id="645134.A0A0L0HW53"/>
<feature type="region of interest" description="Disordered" evidence="9">
    <location>
        <begin position="1"/>
        <end position="59"/>
    </location>
</feature>
<dbReference type="VEuPathDB" id="FungiDB:SPPG_00795"/>
<keyword evidence="11" id="KW-1185">Reference proteome</keyword>
<sequence length="273" mass="30863">MPPKRKAAPSSSSGTPVPRLQEKRQRKNEVAQNQHLSTNPDATGPMYEPLPIGLTSDPSVPTDVTHAAIPTPFTPNFVQSIVASNQNASLNYETKVKNKVLLVDNPPASDSIRQQRRSKKDEMKRKRKTKRMSAKERKETGVWDVPVEAQKYALYVPLHNLWQGYINDLFDKSSQPGIILPRMMKADYHGALLTVAKSKCPTYIGISGIVIKETENMFYIITKDDCMKIIPKRNNVFTFQVNTNLFTLYGNQFRTRAGERAAKKFKEKPTVDL</sequence>